<dbReference type="EMBL" id="VCQT01000027">
    <property type="protein sequence ID" value="TMW13077.1"/>
    <property type="molecule type" value="Genomic_DNA"/>
</dbReference>
<accession>A0ABY2XMI2</accession>
<feature type="transmembrane region" description="Helical" evidence="1">
    <location>
        <begin position="38"/>
        <end position="57"/>
    </location>
</feature>
<sequence>MIGQFEGLVVVAVLFFIMEAAVYLFFKSSGRIKSDLAAIHLSFAVAVWVQNLAPLIVEGGIKTRSGSNLDAGSVMKFSIVISVVLMWMAVFAERSLRKKLDKSRE</sequence>
<keyword evidence="1" id="KW-1133">Transmembrane helix</keyword>
<protein>
    <submittedName>
        <fullName evidence="2">Uncharacterized protein</fullName>
    </submittedName>
</protein>
<name>A0ABY2XMI2_9GAMM</name>
<evidence type="ECO:0000256" key="1">
    <source>
        <dbReference type="SAM" id="Phobius"/>
    </source>
</evidence>
<organism evidence="2 3">
    <name type="scientific">Alloalcanivorax gelatiniphagus</name>
    <dbReference type="NCBI Taxonomy" id="1194167"/>
    <lineage>
        <taxon>Bacteria</taxon>
        <taxon>Pseudomonadati</taxon>
        <taxon>Pseudomonadota</taxon>
        <taxon>Gammaproteobacteria</taxon>
        <taxon>Oceanospirillales</taxon>
        <taxon>Alcanivoracaceae</taxon>
        <taxon>Alloalcanivorax</taxon>
    </lineage>
</organism>
<reference evidence="2 3" key="1">
    <citation type="submission" date="2019-05" db="EMBL/GenBank/DDBJ databases">
        <title>Genome of Alcanivorax gelatiniphagus, an oil degrading marine bacteria.</title>
        <authorList>
            <person name="Kwon K.K."/>
        </authorList>
    </citation>
    <scope>NUCLEOTIDE SEQUENCE [LARGE SCALE GENOMIC DNA]</scope>
    <source>
        <strain evidence="2 3">MEBiC 08158</strain>
    </source>
</reference>
<dbReference type="RefSeq" id="WP_138772181.1">
    <property type="nucleotide sequence ID" value="NZ_VCQT01000027.1"/>
</dbReference>
<proteinExistence type="predicted"/>
<keyword evidence="3" id="KW-1185">Reference proteome</keyword>
<gene>
    <name evidence="2" type="ORF">FGS76_08410</name>
</gene>
<keyword evidence="1" id="KW-0812">Transmembrane</keyword>
<keyword evidence="1" id="KW-0472">Membrane</keyword>
<feature type="transmembrane region" description="Helical" evidence="1">
    <location>
        <begin position="6"/>
        <end position="26"/>
    </location>
</feature>
<comment type="caution">
    <text evidence="2">The sequence shown here is derived from an EMBL/GenBank/DDBJ whole genome shotgun (WGS) entry which is preliminary data.</text>
</comment>
<evidence type="ECO:0000313" key="2">
    <source>
        <dbReference type="EMBL" id="TMW13077.1"/>
    </source>
</evidence>
<dbReference type="Proteomes" id="UP000739180">
    <property type="component" value="Unassembled WGS sequence"/>
</dbReference>
<feature type="transmembrane region" description="Helical" evidence="1">
    <location>
        <begin position="77"/>
        <end position="96"/>
    </location>
</feature>
<evidence type="ECO:0000313" key="3">
    <source>
        <dbReference type="Proteomes" id="UP000739180"/>
    </source>
</evidence>